<feature type="region of interest" description="Disordered" evidence="1">
    <location>
        <begin position="1"/>
        <end position="28"/>
    </location>
</feature>
<gene>
    <name evidence="2" type="ORF">FA09DRAFT_361182</name>
</gene>
<organism evidence="2 3">
    <name type="scientific">Tilletiopsis washingtonensis</name>
    <dbReference type="NCBI Taxonomy" id="58919"/>
    <lineage>
        <taxon>Eukaryota</taxon>
        <taxon>Fungi</taxon>
        <taxon>Dikarya</taxon>
        <taxon>Basidiomycota</taxon>
        <taxon>Ustilaginomycotina</taxon>
        <taxon>Exobasidiomycetes</taxon>
        <taxon>Entylomatales</taxon>
        <taxon>Entylomatales incertae sedis</taxon>
        <taxon>Tilletiopsis</taxon>
    </lineage>
</organism>
<accession>A0A316Z6E5</accession>
<evidence type="ECO:0000313" key="2">
    <source>
        <dbReference type="EMBL" id="PWN97360.1"/>
    </source>
</evidence>
<reference evidence="2 3" key="1">
    <citation type="journal article" date="2018" name="Mol. Biol. Evol.">
        <title>Broad Genomic Sampling Reveals a Smut Pathogenic Ancestry of the Fungal Clade Ustilaginomycotina.</title>
        <authorList>
            <person name="Kijpornyongpan T."/>
            <person name="Mondo S.J."/>
            <person name="Barry K."/>
            <person name="Sandor L."/>
            <person name="Lee J."/>
            <person name="Lipzen A."/>
            <person name="Pangilinan J."/>
            <person name="LaButti K."/>
            <person name="Hainaut M."/>
            <person name="Henrissat B."/>
            <person name="Grigoriev I.V."/>
            <person name="Spatafora J.W."/>
            <person name="Aime M.C."/>
        </authorList>
    </citation>
    <scope>NUCLEOTIDE SEQUENCE [LARGE SCALE GENOMIC DNA]</scope>
    <source>
        <strain evidence="2 3">MCA 4186</strain>
    </source>
</reference>
<feature type="compositionally biased region" description="Polar residues" evidence="1">
    <location>
        <begin position="51"/>
        <end position="64"/>
    </location>
</feature>
<evidence type="ECO:0000256" key="1">
    <source>
        <dbReference type="SAM" id="MobiDB-lite"/>
    </source>
</evidence>
<feature type="region of interest" description="Disordered" evidence="1">
    <location>
        <begin position="51"/>
        <end position="74"/>
    </location>
</feature>
<protein>
    <submittedName>
        <fullName evidence="2">Uncharacterized protein</fullName>
    </submittedName>
</protein>
<proteinExistence type="predicted"/>
<sequence>MHGCSQAGARHKKRRARRPLASPSHPSGLRGSLRLYSCAVPTFSRDTLTATPSSRNITLSSSMDRTNEERSSSPALSVTCDGGWRVVAPPEELLCVHRANGRLLQQPDYICREYAERKCFLGCNCPPRAVTVLPLDEPILSNPCKWWRAVGGLSQDTAADAVREKLMLHNAVRLPHSIQRAMGCSAGAYFMLLGAELHEPILKMERWLTARTADVDHATLWDTGSDVLGLYGSKDNRDLLRELPGTFHAFEVIVLQQPGRFLDTHDLGTLVTNFSREMRLDQHMQHIIDERASQIAPLVYVPPLPRLRLPLNIISVALITLAQLLRYEHKLGSTTLALSLELQRLREENEYLLQLVEADSFAEWRTSLRRPASLPPLPSPMPGPVKARRAYADPFSGAQAASNDDQDDLTQASPEHSGAGGGAGRGNTRLMPSAEYIAEHERHGYSISFEVPHDRCDADTKTWYSQRLEPSEKRL</sequence>
<dbReference type="AlphaFoldDB" id="A0A316Z6E5"/>
<dbReference type="Proteomes" id="UP000245946">
    <property type="component" value="Unassembled WGS sequence"/>
</dbReference>
<keyword evidence="3" id="KW-1185">Reference proteome</keyword>
<dbReference type="RefSeq" id="XP_025597639.1">
    <property type="nucleotide sequence ID" value="XM_025745321.1"/>
</dbReference>
<feature type="region of interest" description="Disordered" evidence="1">
    <location>
        <begin position="397"/>
        <end position="429"/>
    </location>
</feature>
<dbReference type="GeneID" id="37272865"/>
<feature type="compositionally biased region" description="Basic residues" evidence="1">
    <location>
        <begin position="9"/>
        <end position="18"/>
    </location>
</feature>
<dbReference type="EMBL" id="KZ819295">
    <property type="protein sequence ID" value="PWN97360.1"/>
    <property type="molecule type" value="Genomic_DNA"/>
</dbReference>
<evidence type="ECO:0000313" key="3">
    <source>
        <dbReference type="Proteomes" id="UP000245946"/>
    </source>
</evidence>
<name>A0A316Z6E5_9BASI</name>
<feature type="compositionally biased region" description="Polar residues" evidence="1">
    <location>
        <begin position="399"/>
        <end position="414"/>
    </location>
</feature>